<keyword evidence="4" id="KW-0479">Metal-binding</keyword>
<comment type="similarity">
    <text evidence="2">Belongs to the diacylglycerol/lipid kinase family.</text>
</comment>
<comment type="cofactor">
    <cofactor evidence="1">
        <name>Mg(2+)</name>
        <dbReference type="ChEBI" id="CHEBI:18420"/>
    </cofactor>
</comment>
<keyword evidence="6" id="KW-0443">Lipid metabolism</keyword>
<reference evidence="10" key="2">
    <citation type="journal article" date="2021" name="PeerJ">
        <title>Extensive microbial diversity within the chicken gut microbiome revealed by metagenomics and culture.</title>
        <authorList>
            <person name="Gilroy R."/>
            <person name="Ravi A."/>
            <person name="Getino M."/>
            <person name="Pursley I."/>
            <person name="Horton D.L."/>
            <person name="Alikhan N.F."/>
            <person name="Baker D."/>
            <person name="Gharbi K."/>
            <person name="Hall N."/>
            <person name="Watson M."/>
            <person name="Adriaenssens E.M."/>
            <person name="Foster-Nyarko E."/>
            <person name="Jarju S."/>
            <person name="Secka A."/>
            <person name="Antonio M."/>
            <person name="Oren A."/>
            <person name="Chaudhuri R.R."/>
            <person name="La Ragione R."/>
            <person name="Hildebrand F."/>
            <person name="Pallen M.J."/>
        </authorList>
    </citation>
    <scope>NUCLEOTIDE SEQUENCE</scope>
    <source>
        <strain evidence="10">CHK147-3167</strain>
    </source>
</reference>
<name>A0A9D1CZG5_9FIRM</name>
<keyword evidence="10" id="KW-0808">Transferase</keyword>
<dbReference type="GO" id="GO:0046872">
    <property type="term" value="F:metal ion binding"/>
    <property type="evidence" value="ECO:0007669"/>
    <property type="project" value="UniProtKB-KW"/>
</dbReference>
<evidence type="ECO:0000259" key="9">
    <source>
        <dbReference type="PROSITE" id="PS50146"/>
    </source>
</evidence>
<evidence type="ECO:0000256" key="5">
    <source>
        <dbReference type="ARBA" id="ARBA00022842"/>
    </source>
</evidence>
<sequence>MKKCALVCNPNSGHNKKKPIIEKMIDVLKEYDYETEVYYTKYSGHAKKIIMSLKDDIDLVVSLGGDGTFNEVVTGNFKRPKKLLLSHIPLGTTNDLGAIFGLGKNPITNLKMILEGTVKGIDICMINDQPFVYVAGLGKFTDVAYNTPRKLKKNFGYMAYMFNALKSFNQKTHLFEMSYEIDGEVYTGLYSFALVCNARRMAGINVFQDVKMDDGKFEVLFSNITAKKDIIKSLYYFKANGIKNVPGFYFFRTDNLKIRLKDYPKNNWCIDGEKLRDRSLTFDIKIVKGLEMLLPNKELKNIFIS</sequence>
<protein>
    <submittedName>
        <fullName evidence="10">YegS/Rv2252/BmrU family lipid kinase</fullName>
    </submittedName>
</protein>
<feature type="domain" description="DAGKc" evidence="9">
    <location>
        <begin position="1"/>
        <end position="130"/>
    </location>
</feature>
<evidence type="ECO:0000256" key="6">
    <source>
        <dbReference type="ARBA" id="ARBA00023098"/>
    </source>
</evidence>
<gene>
    <name evidence="10" type="ORF">IAB27_02030</name>
</gene>
<proteinExistence type="inferred from homology"/>
<dbReference type="EMBL" id="DVFV01000040">
    <property type="protein sequence ID" value="HIQ90391.1"/>
    <property type="molecule type" value="Genomic_DNA"/>
</dbReference>
<reference evidence="10" key="1">
    <citation type="submission" date="2020-10" db="EMBL/GenBank/DDBJ databases">
        <authorList>
            <person name="Gilroy R."/>
        </authorList>
    </citation>
    <scope>NUCLEOTIDE SEQUENCE</scope>
    <source>
        <strain evidence="10">CHK147-3167</strain>
    </source>
</reference>
<dbReference type="AlphaFoldDB" id="A0A9D1CZG5"/>
<keyword evidence="10" id="KW-0418">Kinase</keyword>
<evidence type="ECO:0000256" key="2">
    <source>
        <dbReference type="ARBA" id="ARBA00005983"/>
    </source>
</evidence>
<dbReference type="Proteomes" id="UP000886786">
    <property type="component" value="Unassembled WGS sequence"/>
</dbReference>
<dbReference type="InterPro" id="IPR005218">
    <property type="entry name" value="Diacylglycerol/lipid_kinase"/>
</dbReference>
<dbReference type="Gene3D" id="3.40.50.10330">
    <property type="entry name" value="Probable inorganic polyphosphate/atp-NAD kinase, domain 1"/>
    <property type="match status" value="1"/>
</dbReference>
<organism evidence="10 11">
    <name type="scientific">Candidatus Coprosoma intestinipullorum</name>
    <dbReference type="NCBI Taxonomy" id="2840752"/>
    <lineage>
        <taxon>Bacteria</taxon>
        <taxon>Bacillati</taxon>
        <taxon>Bacillota</taxon>
        <taxon>Bacillota incertae sedis</taxon>
        <taxon>Candidatus Coprosoma</taxon>
    </lineage>
</organism>
<dbReference type="PROSITE" id="PS50146">
    <property type="entry name" value="DAGK"/>
    <property type="match status" value="1"/>
</dbReference>
<dbReference type="InterPro" id="IPR017438">
    <property type="entry name" value="ATP-NAD_kinase_N"/>
</dbReference>
<dbReference type="Pfam" id="PF00781">
    <property type="entry name" value="DAGK_cat"/>
    <property type="match status" value="1"/>
</dbReference>
<dbReference type="Gene3D" id="2.60.200.40">
    <property type="match status" value="1"/>
</dbReference>
<dbReference type="InterPro" id="IPR001206">
    <property type="entry name" value="Diacylglycerol_kinase_cat_dom"/>
</dbReference>
<dbReference type="InterPro" id="IPR050187">
    <property type="entry name" value="Lipid_Phosphate_FormReg"/>
</dbReference>
<dbReference type="GO" id="GO:0005524">
    <property type="term" value="F:ATP binding"/>
    <property type="evidence" value="ECO:0007669"/>
    <property type="project" value="InterPro"/>
</dbReference>
<evidence type="ECO:0000256" key="3">
    <source>
        <dbReference type="ARBA" id="ARBA00022516"/>
    </source>
</evidence>
<evidence type="ECO:0000256" key="4">
    <source>
        <dbReference type="ARBA" id="ARBA00022723"/>
    </source>
</evidence>
<dbReference type="GO" id="GO:0008654">
    <property type="term" value="P:phospholipid biosynthetic process"/>
    <property type="evidence" value="ECO:0007669"/>
    <property type="project" value="UniProtKB-KW"/>
</dbReference>
<dbReference type="SUPFAM" id="SSF111331">
    <property type="entry name" value="NAD kinase/diacylglycerol kinase-like"/>
    <property type="match status" value="1"/>
</dbReference>
<evidence type="ECO:0000313" key="10">
    <source>
        <dbReference type="EMBL" id="HIQ90391.1"/>
    </source>
</evidence>
<dbReference type="NCBIfam" id="TIGR00147">
    <property type="entry name" value="YegS/Rv2252/BmrU family lipid kinase"/>
    <property type="match status" value="1"/>
</dbReference>
<accession>A0A9D1CZG5</accession>
<keyword evidence="3" id="KW-0444">Lipid biosynthesis</keyword>
<evidence type="ECO:0000256" key="1">
    <source>
        <dbReference type="ARBA" id="ARBA00001946"/>
    </source>
</evidence>
<dbReference type="PANTHER" id="PTHR12358:SF106">
    <property type="entry name" value="LIPID KINASE YEGS"/>
    <property type="match status" value="1"/>
</dbReference>
<dbReference type="InterPro" id="IPR016064">
    <property type="entry name" value="NAD/diacylglycerol_kinase_sf"/>
</dbReference>
<keyword evidence="7" id="KW-0594">Phospholipid biosynthesis</keyword>
<dbReference type="GO" id="GO:0005886">
    <property type="term" value="C:plasma membrane"/>
    <property type="evidence" value="ECO:0007669"/>
    <property type="project" value="TreeGrafter"/>
</dbReference>
<keyword evidence="8" id="KW-1208">Phospholipid metabolism</keyword>
<comment type="caution">
    <text evidence="10">The sequence shown here is derived from an EMBL/GenBank/DDBJ whole genome shotgun (WGS) entry which is preliminary data.</text>
</comment>
<evidence type="ECO:0000313" key="11">
    <source>
        <dbReference type="Proteomes" id="UP000886786"/>
    </source>
</evidence>
<dbReference type="PANTHER" id="PTHR12358">
    <property type="entry name" value="SPHINGOSINE KINASE"/>
    <property type="match status" value="1"/>
</dbReference>
<keyword evidence="5" id="KW-0460">Magnesium</keyword>
<dbReference type="SMART" id="SM00046">
    <property type="entry name" value="DAGKc"/>
    <property type="match status" value="1"/>
</dbReference>
<evidence type="ECO:0000256" key="8">
    <source>
        <dbReference type="ARBA" id="ARBA00023264"/>
    </source>
</evidence>
<evidence type="ECO:0000256" key="7">
    <source>
        <dbReference type="ARBA" id="ARBA00023209"/>
    </source>
</evidence>
<dbReference type="GO" id="GO:0004143">
    <property type="term" value="F:ATP-dependent diacylglycerol kinase activity"/>
    <property type="evidence" value="ECO:0007669"/>
    <property type="project" value="TreeGrafter"/>
</dbReference>